<dbReference type="PANTHER" id="PTHR43427:SF6">
    <property type="entry name" value="CHLORIDE CHANNEL PROTEIN CLC-E"/>
    <property type="match status" value="1"/>
</dbReference>
<dbReference type="SUPFAM" id="SSF81340">
    <property type="entry name" value="Clc chloride channel"/>
    <property type="match status" value="1"/>
</dbReference>
<dbReference type="AlphaFoldDB" id="C8X3C6"/>
<keyword evidence="14" id="KW-1185">Reference proteome</keyword>
<dbReference type="SMART" id="SM00116">
    <property type="entry name" value="CBS"/>
    <property type="match status" value="2"/>
</dbReference>
<dbReference type="Pfam" id="PF00571">
    <property type="entry name" value="CBS"/>
    <property type="match status" value="2"/>
</dbReference>
<dbReference type="InterPro" id="IPR014743">
    <property type="entry name" value="Cl-channel_core"/>
</dbReference>
<reference evidence="14" key="1">
    <citation type="submission" date="2009-09" db="EMBL/GenBank/DDBJ databases">
        <title>The complete chromosome of Desulfohalobium retbaense DSM 5692.</title>
        <authorList>
            <consortium name="US DOE Joint Genome Institute (JGI-PGF)"/>
            <person name="Lucas S."/>
            <person name="Copeland A."/>
            <person name="Lapidus A."/>
            <person name="Glavina del Rio T."/>
            <person name="Dalin E."/>
            <person name="Tice H."/>
            <person name="Bruce D."/>
            <person name="Goodwin L."/>
            <person name="Pitluck S."/>
            <person name="Kyrpides N."/>
            <person name="Mavromatis K."/>
            <person name="Ivanova N."/>
            <person name="Mikhailova N."/>
            <person name="Munk A.C."/>
            <person name="Brettin T."/>
            <person name="Detter J.C."/>
            <person name="Han C."/>
            <person name="Tapia R."/>
            <person name="Larimer F."/>
            <person name="Land M."/>
            <person name="Hauser L."/>
            <person name="Markowitz V."/>
            <person name="Cheng J.-F."/>
            <person name="Hugenholtz P."/>
            <person name="Woyke T."/>
            <person name="Wu D."/>
            <person name="Spring S."/>
            <person name="Klenk H.-P."/>
            <person name="Eisen J.A."/>
        </authorList>
    </citation>
    <scope>NUCLEOTIDE SEQUENCE [LARGE SCALE GENOMIC DNA]</scope>
    <source>
        <strain evidence="14">DSM 5692</strain>
    </source>
</reference>
<feature type="domain" description="CBS" evidence="12">
    <location>
        <begin position="461"/>
        <end position="520"/>
    </location>
</feature>
<protein>
    <submittedName>
        <fullName evidence="13">Cl-channel voltage-gated family protein</fullName>
    </submittedName>
</protein>
<evidence type="ECO:0000313" key="13">
    <source>
        <dbReference type="EMBL" id="ACV68923.1"/>
    </source>
</evidence>
<keyword evidence="10" id="KW-0129">CBS domain</keyword>
<proteinExistence type="predicted"/>
<evidence type="ECO:0000256" key="2">
    <source>
        <dbReference type="ARBA" id="ARBA00022448"/>
    </source>
</evidence>
<sequence>MRFLSFLHSLWTRWRPPFSGAQPLDISLLGFAVAIGFLAAVGALLFRSCIEGFQFLLWPGGASLVEQVQAAPWWMVLLVPTLAGLVVGPVIAFFVPEARGPGVPEVILSVTTRQSTIRHRVTFLKGLITSLLLAAGASVGREGPIVQIGSSVGSSLAQFFGLRPELRRLCLACGAAAGIAATFNAPIAGSLFALEIILMNIEVSYISHIVIAAITGSVLSRIFWGDFPAFRVVPFELGSYSELLGYLVLGILAGLVSIVFVRSIFATENIFQRLRLPQWLSPAIGGLLLGCLALSLPQVMGVGYETVNDALANSLPLQMALVLLAAKLAATAICIGSGMSGGIFAPSLFLGAALGTVVGLGATVVWPAHDLHPAFFALAGMGAVVSGTTLAPITAIVTIFELTLHYQIILPLMVACISATLVVRLLFGVSVYELKLLRNGMDIVRGHDVGILRNLCVCDVMRRSVPRLPITATLGAIVAATEQTAFPHFVVEQEQNKLAGVLSLRDLRKALLQFEANKDHLSAGDLMSRNVITVERNDSVEKALHLFEEYHYSMFPVVDQDNTVVGILTKDDVLKAYDQKVLKDRVLSTQTGHGESA</sequence>
<evidence type="ECO:0000256" key="7">
    <source>
        <dbReference type="ARBA" id="ARBA00023173"/>
    </source>
</evidence>
<evidence type="ECO:0000256" key="1">
    <source>
        <dbReference type="ARBA" id="ARBA00004141"/>
    </source>
</evidence>
<feature type="transmembrane region" description="Helical" evidence="11">
    <location>
        <begin position="244"/>
        <end position="267"/>
    </location>
</feature>
<keyword evidence="8" id="KW-0868">Chloride</keyword>
<comment type="subcellular location">
    <subcellularLocation>
        <location evidence="1">Membrane</location>
        <topology evidence="1">Multi-pass membrane protein</topology>
    </subcellularLocation>
</comment>
<feature type="transmembrane region" description="Helical" evidence="11">
    <location>
        <begin position="279"/>
        <end position="297"/>
    </location>
</feature>
<keyword evidence="4 11" id="KW-1133">Transmembrane helix</keyword>
<keyword evidence="3 11" id="KW-0812">Transmembrane</keyword>
<keyword evidence="9" id="KW-0407">Ion channel</keyword>
<feature type="transmembrane region" description="Helical" evidence="11">
    <location>
        <begin position="317"/>
        <end position="336"/>
    </location>
</feature>
<feature type="transmembrane region" description="Helical" evidence="11">
    <location>
        <begin position="205"/>
        <end position="224"/>
    </location>
</feature>
<dbReference type="GO" id="GO:0005254">
    <property type="term" value="F:chloride channel activity"/>
    <property type="evidence" value="ECO:0007669"/>
    <property type="project" value="UniProtKB-KW"/>
</dbReference>
<evidence type="ECO:0000256" key="6">
    <source>
        <dbReference type="ARBA" id="ARBA00023136"/>
    </source>
</evidence>
<gene>
    <name evidence="13" type="ordered locus">Dret_1639</name>
</gene>
<dbReference type="PANTHER" id="PTHR43427">
    <property type="entry name" value="CHLORIDE CHANNEL PROTEIN CLC-E"/>
    <property type="match status" value="1"/>
</dbReference>
<evidence type="ECO:0000259" key="12">
    <source>
        <dbReference type="PROSITE" id="PS51371"/>
    </source>
</evidence>
<organism evidence="13 14">
    <name type="scientific">Desulfohalobium retbaense (strain ATCC 49708 / DSM 5692 / JCM 16813 / HR100)</name>
    <dbReference type="NCBI Taxonomy" id="485915"/>
    <lineage>
        <taxon>Bacteria</taxon>
        <taxon>Pseudomonadati</taxon>
        <taxon>Thermodesulfobacteriota</taxon>
        <taxon>Desulfovibrionia</taxon>
        <taxon>Desulfovibrionales</taxon>
        <taxon>Desulfohalobiaceae</taxon>
        <taxon>Desulfohalobium</taxon>
    </lineage>
</organism>
<feature type="transmembrane region" description="Helical" evidence="11">
    <location>
        <begin position="73"/>
        <end position="95"/>
    </location>
</feature>
<feature type="transmembrane region" description="Helical" evidence="11">
    <location>
        <begin position="374"/>
        <end position="400"/>
    </location>
</feature>
<name>C8X3C6_DESRD</name>
<dbReference type="InterPro" id="IPR001807">
    <property type="entry name" value="ClC"/>
</dbReference>
<dbReference type="Gene3D" id="3.10.580.10">
    <property type="entry name" value="CBS-domain"/>
    <property type="match status" value="1"/>
</dbReference>
<dbReference type="Pfam" id="PF00654">
    <property type="entry name" value="Voltage_CLC"/>
    <property type="match status" value="1"/>
</dbReference>
<dbReference type="InterPro" id="IPR046342">
    <property type="entry name" value="CBS_dom_sf"/>
</dbReference>
<dbReference type="eggNOG" id="COG0038">
    <property type="taxonomic scope" value="Bacteria"/>
</dbReference>
<evidence type="ECO:0000256" key="9">
    <source>
        <dbReference type="ARBA" id="ARBA00023303"/>
    </source>
</evidence>
<keyword evidence="6 11" id="KW-0472">Membrane</keyword>
<dbReference type="RefSeq" id="WP_015752066.1">
    <property type="nucleotide sequence ID" value="NC_013223.1"/>
</dbReference>
<evidence type="ECO:0000256" key="11">
    <source>
        <dbReference type="SAM" id="Phobius"/>
    </source>
</evidence>
<feature type="transmembrane region" description="Helical" evidence="11">
    <location>
        <begin position="348"/>
        <end position="368"/>
    </location>
</feature>
<evidence type="ECO:0000256" key="8">
    <source>
        <dbReference type="ARBA" id="ARBA00023214"/>
    </source>
</evidence>
<keyword evidence="7" id="KW-0869">Chloride channel</keyword>
<dbReference type="InterPro" id="IPR050368">
    <property type="entry name" value="ClC-type_chloride_channel"/>
</dbReference>
<feature type="transmembrane region" description="Helical" evidence="11">
    <location>
        <begin position="26"/>
        <end position="46"/>
    </location>
</feature>
<dbReference type="EMBL" id="CP001734">
    <property type="protein sequence ID" value="ACV68923.1"/>
    <property type="molecule type" value="Genomic_DNA"/>
</dbReference>
<evidence type="ECO:0000256" key="10">
    <source>
        <dbReference type="PROSITE-ProRule" id="PRU00703"/>
    </source>
</evidence>
<evidence type="ECO:0000256" key="4">
    <source>
        <dbReference type="ARBA" id="ARBA00022989"/>
    </source>
</evidence>
<dbReference type="GO" id="GO:0034707">
    <property type="term" value="C:chloride channel complex"/>
    <property type="evidence" value="ECO:0007669"/>
    <property type="project" value="UniProtKB-KW"/>
</dbReference>
<reference evidence="13 14" key="2">
    <citation type="journal article" date="2010" name="Stand. Genomic Sci.">
        <title>Complete genome sequence of Desulfohalobium retbaense type strain (HR(100)).</title>
        <authorList>
            <person name="Spring S."/>
            <person name="Nolan M."/>
            <person name="Lapidus A."/>
            <person name="Glavina Del Rio T."/>
            <person name="Copeland A."/>
            <person name="Tice H."/>
            <person name="Cheng J.F."/>
            <person name="Lucas S."/>
            <person name="Land M."/>
            <person name="Chen F."/>
            <person name="Bruce D."/>
            <person name="Goodwin L."/>
            <person name="Pitluck S."/>
            <person name="Ivanova N."/>
            <person name="Mavromatis K."/>
            <person name="Mikhailova N."/>
            <person name="Pati A."/>
            <person name="Chen A."/>
            <person name="Palaniappan K."/>
            <person name="Hauser L."/>
            <person name="Chang Y.J."/>
            <person name="Jeffries C.D."/>
            <person name="Munk C."/>
            <person name="Kiss H."/>
            <person name="Chain P."/>
            <person name="Han C."/>
            <person name="Brettin T."/>
            <person name="Detter J.C."/>
            <person name="Schuler E."/>
            <person name="Goker M."/>
            <person name="Rohde M."/>
            <person name="Bristow J."/>
            <person name="Eisen J.A."/>
            <person name="Markowitz V."/>
            <person name="Hugenholtz P."/>
            <person name="Kyrpides N.C."/>
            <person name="Klenk H.P."/>
        </authorList>
    </citation>
    <scope>NUCLEOTIDE SEQUENCE [LARGE SCALE GENOMIC DNA]</scope>
    <source>
        <strain evidence="13 14">DSM 5692</strain>
    </source>
</reference>
<dbReference type="PROSITE" id="PS51371">
    <property type="entry name" value="CBS"/>
    <property type="match status" value="2"/>
</dbReference>
<feature type="domain" description="CBS" evidence="12">
    <location>
        <begin position="527"/>
        <end position="585"/>
    </location>
</feature>
<accession>C8X3C6</accession>
<evidence type="ECO:0000256" key="5">
    <source>
        <dbReference type="ARBA" id="ARBA00023065"/>
    </source>
</evidence>
<dbReference type="SUPFAM" id="SSF54631">
    <property type="entry name" value="CBS-domain pair"/>
    <property type="match status" value="1"/>
</dbReference>
<evidence type="ECO:0000256" key="3">
    <source>
        <dbReference type="ARBA" id="ARBA00022692"/>
    </source>
</evidence>
<dbReference type="Gene3D" id="1.10.3080.10">
    <property type="entry name" value="Clc chloride channel"/>
    <property type="match status" value="1"/>
</dbReference>
<feature type="transmembrane region" description="Helical" evidence="11">
    <location>
        <begin position="412"/>
        <end position="432"/>
    </location>
</feature>
<evidence type="ECO:0000313" key="14">
    <source>
        <dbReference type="Proteomes" id="UP000001052"/>
    </source>
</evidence>
<dbReference type="OrthoDB" id="9767361at2"/>
<dbReference type="CDD" id="cd00400">
    <property type="entry name" value="Voltage_gated_ClC"/>
    <property type="match status" value="1"/>
</dbReference>
<dbReference type="eggNOG" id="COG0517">
    <property type="taxonomic scope" value="Bacteria"/>
</dbReference>
<dbReference type="PRINTS" id="PR00762">
    <property type="entry name" value="CLCHANNEL"/>
</dbReference>
<feature type="transmembrane region" description="Helical" evidence="11">
    <location>
        <begin position="169"/>
        <end position="193"/>
    </location>
</feature>
<keyword evidence="2" id="KW-0813">Transport</keyword>
<dbReference type="InterPro" id="IPR000644">
    <property type="entry name" value="CBS_dom"/>
</dbReference>
<dbReference type="Proteomes" id="UP000001052">
    <property type="component" value="Chromosome"/>
</dbReference>
<dbReference type="STRING" id="485915.Dret_1639"/>
<dbReference type="KEGG" id="drt:Dret_1639"/>
<keyword evidence="5" id="KW-0406">Ion transport</keyword>
<dbReference type="HOGENOM" id="CLU_015263_5_1_7"/>